<accession>A0A1I7W841</accession>
<organism evidence="1 2">
    <name type="scientific">Heterorhabditis bacteriophora</name>
    <name type="common">Entomopathogenic nematode worm</name>
    <dbReference type="NCBI Taxonomy" id="37862"/>
    <lineage>
        <taxon>Eukaryota</taxon>
        <taxon>Metazoa</taxon>
        <taxon>Ecdysozoa</taxon>
        <taxon>Nematoda</taxon>
        <taxon>Chromadorea</taxon>
        <taxon>Rhabditida</taxon>
        <taxon>Rhabditina</taxon>
        <taxon>Rhabditomorpha</taxon>
        <taxon>Strongyloidea</taxon>
        <taxon>Heterorhabditidae</taxon>
        <taxon>Heterorhabditis</taxon>
    </lineage>
</organism>
<keyword evidence="1" id="KW-1185">Reference proteome</keyword>
<protein>
    <submittedName>
        <fullName evidence="2">Uncharacterized protein</fullName>
    </submittedName>
</protein>
<dbReference type="WBParaSite" id="Hba_00811">
    <property type="protein sequence ID" value="Hba_00811"/>
    <property type="gene ID" value="Hba_00811"/>
</dbReference>
<proteinExistence type="predicted"/>
<dbReference type="AlphaFoldDB" id="A0A1I7W841"/>
<evidence type="ECO:0000313" key="2">
    <source>
        <dbReference type="WBParaSite" id="Hba_00811"/>
    </source>
</evidence>
<evidence type="ECO:0000313" key="1">
    <source>
        <dbReference type="Proteomes" id="UP000095283"/>
    </source>
</evidence>
<dbReference type="Proteomes" id="UP000095283">
    <property type="component" value="Unplaced"/>
</dbReference>
<name>A0A1I7W841_HETBA</name>
<sequence>MFKISLNYPVSEVSYNIQSSSHNYRLSHEQGEKIVIAKKLCAMKMAMASNLNITPASTRIIVSPELGFCSHKIHSEHMYGGQMHGSYCPLTSVRGC</sequence>
<reference evidence="2" key="1">
    <citation type="submission" date="2016-11" db="UniProtKB">
        <authorList>
            <consortium name="WormBaseParasite"/>
        </authorList>
    </citation>
    <scope>IDENTIFICATION</scope>
</reference>